<name>A0A848L5Q6_9BACT</name>
<dbReference type="Proteomes" id="UP000518300">
    <property type="component" value="Unassembled WGS sequence"/>
</dbReference>
<dbReference type="SUPFAM" id="SSF49299">
    <property type="entry name" value="PKD domain"/>
    <property type="match status" value="1"/>
</dbReference>
<comment type="caution">
    <text evidence="2">The sequence shown here is derived from an EMBL/GenBank/DDBJ whole genome shotgun (WGS) entry which is preliminary data.</text>
</comment>
<dbReference type="InterPro" id="IPR035986">
    <property type="entry name" value="PKD_dom_sf"/>
</dbReference>
<dbReference type="EMBL" id="JABBJJ010000010">
    <property type="protein sequence ID" value="NMO13946.1"/>
    <property type="molecule type" value="Genomic_DNA"/>
</dbReference>
<gene>
    <name evidence="2" type="ORF">HG543_03615</name>
</gene>
<reference evidence="2 3" key="1">
    <citation type="submission" date="2020-04" db="EMBL/GenBank/DDBJ databases">
        <title>Draft genome of Pyxidicoccus fallax type strain.</title>
        <authorList>
            <person name="Whitworth D.E."/>
        </authorList>
    </citation>
    <scope>NUCLEOTIDE SEQUENCE [LARGE SCALE GENOMIC DNA]</scope>
    <source>
        <strain evidence="2 3">DSM 14698</strain>
    </source>
</reference>
<dbReference type="SMART" id="SM00089">
    <property type="entry name" value="PKD"/>
    <property type="match status" value="1"/>
</dbReference>
<evidence type="ECO:0000259" key="1">
    <source>
        <dbReference type="PROSITE" id="PS50093"/>
    </source>
</evidence>
<protein>
    <submittedName>
        <fullName evidence="2">PKD domain-containing protein</fullName>
    </submittedName>
</protein>
<accession>A0A848L5Q6</accession>
<evidence type="ECO:0000313" key="3">
    <source>
        <dbReference type="Proteomes" id="UP000518300"/>
    </source>
</evidence>
<evidence type="ECO:0000313" key="2">
    <source>
        <dbReference type="EMBL" id="NMO13946.1"/>
    </source>
</evidence>
<dbReference type="InterPro" id="IPR022409">
    <property type="entry name" value="PKD/Chitinase_dom"/>
</dbReference>
<dbReference type="Gene3D" id="2.60.120.380">
    <property type="match status" value="1"/>
</dbReference>
<dbReference type="CDD" id="cd00146">
    <property type="entry name" value="PKD"/>
    <property type="match status" value="1"/>
</dbReference>
<dbReference type="Gene3D" id="2.130.10.10">
    <property type="entry name" value="YVTN repeat-like/Quinoprotein amine dehydrogenase"/>
    <property type="match status" value="1"/>
</dbReference>
<proteinExistence type="predicted"/>
<dbReference type="InterPro" id="IPR015943">
    <property type="entry name" value="WD40/YVTN_repeat-like_dom_sf"/>
</dbReference>
<keyword evidence="3" id="KW-1185">Reference proteome</keyword>
<dbReference type="InterPro" id="IPR036278">
    <property type="entry name" value="Sialidase_sf"/>
</dbReference>
<dbReference type="AlphaFoldDB" id="A0A848L5Q6"/>
<dbReference type="Pfam" id="PF18911">
    <property type="entry name" value="PKD_4"/>
    <property type="match status" value="1"/>
</dbReference>
<feature type="domain" description="PKD" evidence="1">
    <location>
        <begin position="315"/>
        <end position="397"/>
    </location>
</feature>
<dbReference type="SUPFAM" id="SSF50939">
    <property type="entry name" value="Sialidases"/>
    <property type="match status" value="1"/>
</dbReference>
<dbReference type="InterPro" id="IPR013783">
    <property type="entry name" value="Ig-like_fold"/>
</dbReference>
<dbReference type="Gene3D" id="2.60.40.10">
    <property type="entry name" value="Immunoglobulins"/>
    <property type="match status" value="1"/>
</dbReference>
<dbReference type="InterPro" id="IPR000601">
    <property type="entry name" value="PKD_dom"/>
</dbReference>
<dbReference type="PROSITE" id="PS50093">
    <property type="entry name" value="PKD"/>
    <property type="match status" value="1"/>
</dbReference>
<sequence length="503" mass="51853">MNSNLNVTQFYDLAVHPNNADTVFGGAQDNSSLRRTTSPVWDLTFVSGDGFMNAVDPTNTNIVFQTSYPSSSLPSIYRSTTGGVPNSFSKLPTTGITASSNFPWVTPMAVASNRIFVAGDTVYRGTTSASPMTWTAISANLGARVSVITPMQTGTTIPAYVGTSTGAIHATADAAAATVTWTNVTGNYPGGNVSDVAMTPGNRLRVFVTRAAFGGNKLFRSTTGGTTWAAVGAGLPNVPANSVAIDPVDTNRVFVGTDVGVYESTDGGDSFIPFSAGLPLGLVVMDLEVDDSPHVLVAGTYGRGAWKVNLTSGAPNQSPVANFNFTTSGLTATFSDTSTDADGTVAVRNWEFGDGTTSSTTSPSKTYSAAGTYAVRLTVTDNAGATGTATQNVTVSASTACPGTRYTGTFSGANGQTQVQPGGTSYQSATSGTHAACLTGPSGTDYDLYLDRWSGSAWTQVAASESATSVESISYAGTAGEYRFRVVNYAGVGAYEVIINKPQ</sequence>
<organism evidence="2 3">
    <name type="scientific">Pyxidicoccus fallax</name>
    <dbReference type="NCBI Taxonomy" id="394095"/>
    <lineage>
        <taxon>Bacteria</taxon>
        <taxon>Pseudomonadati</taxon>
        <taxon>Myxococcota</taxon>
        <taxon>Myxococcia</taxon>
        <taxon>Myxococcales</taxon>
        <taxon>Cystobacterineae</taxon>
        <taxon>Myxococcaceae</taxon>
        <taxon>Pyxidicoccus</taxon>
    </lineage>
</organism>